<protein>
    <submittedName>
        <fullName evidence="6">ABC transporter substrate-binding protein</fullName>
    </submittedName>
</protein>
<comment type="caution">
    <text evidence="6">The sequence shown here is derived from an EMBL/GenBank/DDBJ whole genome shotgun (WGS) entry which is preliminary data.</text>
</comment>
<proteinExistence type="inferred from homology"/>
<dbReference type="InterPro" id="IPR039424">
    <property type="entry name" value="SBP_5"/>
</dbReference>
<dbReference type="Gene3D" id="3.10.105.10">
    <property type="entry name" value="Dipeptide-binding Protein, Domain 3"/>
    <property type="match status" value="1"/>
</dbReference>
<dbReference type="EMBL" id="LJGW01000642">
    <property type="protein sequence ID" value="OEV06359.1"/>
    <property type="molecule type" value="Genomic_DNA"/>
</dbReference>
<dbReference type="GO" id="GO:0030313">
    <property type="term" value="C:cell envelope"/>
    <property type="evidence" value="ECO:0007669"/>
    <property type="project" value="UniProtKB-SubCell"/>
</dbReference>
<comment type="subcellular location">
    <subcellularLocation>
        <location evidence="1">Cell envelope</location>
    </subcellularLocation>
</comment>
<evidence type="ECO:0000313" key="7">
    <source>
        <dbReference type="Proteomes" id="UP000176005"/>
    </source>
</evidence>
<dbReference type="PATRIC" id="fig|518642.10.peg.931"/>
<evidence type="ECO:0000256" key="2">
    <source>
        <dbReference type="ARBA" id="ARBA00005695"/>
    </source>
</evidence>
<name>A0A1E7KQY6_9ACTN</name>
<dbReference type="SUPFAM" id="SSF53850">
    <property type="entry name" value="Periplasmic binding protein-like II"/>
    <property type="match status" value="1"/>
</dbReference>
<feature type="domain" description="Solute-binding protein family 5" evidence="5">
    <location>
        <begin position="74"/>
        <end position="395"/>
    </location>
</feature>
<keyword evidence="7" id="KW-1185">Reference proteome</keyword>
<dbReference type="GO" id="GO:1904680">
    <property type="term" value="F:peptide transmembrane transporter activity"/>
    <property type="evidence" value="ECO:0007669"/>
    <property type="project" value="TreeGrafter"/>
</dbReference>
<reference evidence="6 7" key="1">
    <citation type="journal article" date="2016" name="Front. Microbiol.">
        <title>Comparative Genomics Analysis of Streptomyces Species Reveals Their Adaptation to the Marine Environment and Their Diversity at the Genomic Level.</title>
        <authorList>
            <person name="Tian X."/>
            <person name="Zhang Z."/>
            <person name="Yang T."/>
            <person name="Chen M."/>
            <person name="Li J."/>
            <person name="Chen F."/>
            <person name="Yang J."/>
            <person name="Li W."/>
            <person name="Zhang B."/>
            <person name="Zhang Z."/>
            <person name="Wu J."/>
            <person name="Zhang C."/>
            <person name="Long L."/>
            <person name="Xiao J."/>
        </authorList>
    </citation>
    <scope>NUCLEOTIDE SEQUENCE [LARGE SCALE GENOMIC DNA]</scope>
    <source>
        <strain evidence="6 7">SCSIO 10429</strain>
    </source>
</reference>
<dbReference type="CDD" id="cd08503">
    <property type="entry name" value="PBP2_NikA_DppA_OppA_like_17"/>
    <property type="match status" value="1"/>
</dbReference>
<keyword evidence="4" id="KW-0732">Signal</keyword>
<keyword evidence="3" id="KW-0813">Transport</keyword>
<dbReference type="InterPro" id="IPR030678">
    <property type="entry name" value="Peptide/Ni-bd"/>
</dbReference>
<organism evidence="6 7">
    <name type="scientific">Streptomyces nanshensis</name>
    <dbReference type="NCBI Taxonomy" id="518642"/>
    <lineage>
        <taxon>Bacteria</taxon>
        <taxon>Bacillati</taxon>
        <taxon>Actinomycetota</taxon>
        <taxon>Actinomycetes</taxon>
        <taxon>Kitasatosporales</taxon>
        <taxon>Streptomycetaceae</taxon>
        <taxon>Streptomyces</taxon>
    </lineage>
</organism>
<accession>A0A1E7KQY6</accession>
<evidence type="ECO:0000256" key="3">
    <source>
        <dbReference type="ARBA" id="ARBA00022448"/>
    </source>
</evidence>
<dbReference type="Proteomes" id="UP000176005">
    <property type="component" value="Unassembled WGS sequence"/>
</dbReference>
<dbReference type="GO" id="GO:0015833">
    <property type="term" value="P:peptide transport"/>
    <property type="evidence" value="ECO:0007669"/>
    <property type="project" value="TreeGrafter"/>
</dbReference>
<dbReference type="Gene3D" id="3.40.190.10">
    <property type="entry name" value="Periplasmic binding protein-like II"/>
    <property type="match status" value="1"/>
</dbReference>
<comment type="similarity">
    <text evidence="2">Belongs to the bacterial solute-binding protein 5 family.</text>
</comment>
<dbReference type="Pfam" id="PF00496">
    <property type="entry name" value="SBP_bac_5"/>
    <property type="match status" value="1"/>
</dbReference>
<dbReference type="InterPro" id="IPR000914">
    <property type="entry name" value="SBP_5_dom"/>
</dbReference>
<dbReference type="PIRSF" id="PIRSF002741">
    <property type="entry name" value="MppA"/>
    <property type="match status" value="1"/>
</dbReference>
<sequence>MVAGGGAAALAASGLLAGCGLGGGEGKRDRFRAAFTAGGSQESLDPHVAPNFVDQARAKALFDTLATYDDEMAVRKRLAESWESDPSGLRWRIRLREASFHDGAPVTAKDVLYSYRRAADPKTGSPSQQLLSAVDFGESRARGRRELTLVLKRPDFEFPTAFAGPGTEIVPEGTTSFRHPVGSGPFRYVSFRPGGIARFRRWEGHWSGAPRLGELEIVPANEESARVNALLSGQVHYAADISGAFIDRLERARAVEVLTSKQATAQQLLLRTGRSPFDDPKLVEAVLLGVDREALVRVALAGRGGVGSDLFGKGLRGYPPQLPERERDVARARKLVREAGADGLAFTLETSTVDASWESAATLISRQLREVGLRVTPHTRASATYFSEIQDKGVAALNTTSTLPVSDFLQQRMRSRAARNLTGFRSGRFDELMDRARSTRDEQDRLRLLYRAQRIAREKSGMLVWGFSDANDAIASSVRGLRAAAPNSHAWARFDDVELG</sequence>
<evidence type="ECO:0000313" key="6">
    <source>
        <dbReference type="EMBL" id="OEV06359.1"/>
    </source>
</evidence>
<evidence type="ECO:0000256" key="1">
    <source>
        <dbReference type="ARBA" id="ARBA00004196"/>
    </source>
</evidence>
<dbReference type="GO" id="GO:0042597">
    <property type="term" value="C:periplasmic space"/>
    <property type="evidence" value="ECO:0007669"/>
    <property type="project" value="UniProtKB-ARBA"/>
</dbReference>
<evidence type="ECO:0000256" key="4">
    <source>
        <dbReference type="ARBA" id="ARBA00022729"/>
    </source>
</evidence>
<dbReference type="AlphaFoldDB" id="A0A1E7KQY6"/>
<evidence type="ECO:0000259" key="5">
    <source>
        <dbReference type="Pfam" id="PF00496"/>
    </source>
</evidence>
<dbReference type="PANTHER" id="PTHR30290:SF10">
    <property type="entry name" value="PERIPLASMIC OLIGOPEPTIDE-BINDING PROTEIN-RELATED"/>
    <property type="match status" value="1"/>
</dbReference>
<dbReference type="GO" id="GO:0043190">
    <property type="term" value="C:ATP-binding cassette (ABC) transporter complex"/>
    <property type="evidence" value="ECO:0007669"/>
    <property type="project" value="InterPro"/>
</dbReference>
<gene>
    <name evidence="6" type="ORF">AN218_30670</name>
</gene>
<dbReference type="PANTHER" id="PTHR30290">
    <property type="entry name" value="PERIPLASMIC BINDING COMPONENT OF ABC TRANSPORTER"/>
    <property type="match status" value="1"/>
</dbReference>